<dbReference type="Gene3D" id="1.10.10.2910">
    <property type="match status" value="1"/>
</dbReference>
<evidence type="ECO:0000313" key="2">
    <source>
        <dbReference type="EMBL" id="RGD66591.1"/>
    </source>
</evidence>
<dbReference type="Proteomes" id="UP000261023">
    <property type="component" value="Unassembled WGS sequence"/>
</dbReference>
<dbReference type="InterPro" id="IPR010359">
    <property type="entry name" value="IrrE_HExxH"/>
</dbReference>
<organism evidence="2 3">
    <name type="scientific">Hungatella hathewayi</name>
    <dbReference type="NCBI Taxonomy" id="154046"/>
    <lineage>
        <taxon>Bacteria</taxon>
        <taxon>Bacillati</taxon>
        <taxon>Bacillota</taxon>
        <taxon>Clostridia</taxon>
        <taxon>Lachnospirales</taxon>
        <taxon>Lachnospiraceae</taxon>
        <taxon>Hungatella</taxon>
    </lineage>
</organism>
<dbReference type="PANTHER" id="PTHR43236">
    <property type="entry name" value="ANTITOXIN HIGA1"/>
    <property type="match status" value="1"/>
</dbReference>
<comment type="caution">
    <text evidence="2">The sequence shown here is derived from an EMBL/GenBank/DDBJ whole genome shotgun (WGS) entry which is preliminary data.</text>
</comment>
<gene>
    <name evidence="2" type="ORF">DWX31_31900</name>
</gene>
<dbReference type="AlphaFoldDB" id="A0A3E3DBG5"/>
<reference evidence="2 3" key="1">
    <citation type="submission" date="2018-08" db="EMBL/GenBank/DDBJ databases">
        <title>A genome reference for cultivated species of the human gut microbiota.</title>
        <authorList>
            <person name="Zou Y."/>
            <person name="Xue W."/>
            <person name="Luo G."/>
        </authorList>
    </citation>
    <scope>NUCLEOTIDE SEQUENCE [LARGE SCALE GENOMIC DNA]</scope>
    <source>
        <strain evidence="2 3">AF19-13AC</strain>
    </source>
</reference>
<dbReference type="OrthoDB" id="42613at2"/>
<accession>A0A3E3DBG5</accession>
<dbReference type="Pfam" id="PF06114">
    <property type="entry name" value="Peptidase_M78"/>
    <property type="match status" value="1"/>
</dbReference>
<sequence length="299" mass="34592">MFTMRLHGNVLTSSDLRLMRFICWRIYWMTNDLNELEVNEIKNHAIEKLGLCRKGNDIIGTQIFSILGLYARVIYYPLGKNAPWGFTRISGSRNDASLEKPFVALNSSIPVDCQVFAAAHELYHIWYEQNPDMLPSDLLNEHDKKTSEKKANRFAAEFLVDELLLKQEIELYKIKKLTIKSILQLAELFTVPYRTMVKRLGEIGVIEDADLNRFLAESEDSVEKYKKRYSIPSQKSDGRIIMDNLVELAVAAYEAGYITYEKLEYLLRISTLKPEDLGIEKKTACEFPSDDELDRIMEE</sequence>
<feature type="domain" description="IrrE N-terminal-like" evidence="1">
    <location>
        <begin position="91"/>
        <end position="200"/>
    </location>
</feature>
<dbReference type="InterPro" id="IPR052345">
    <property type="entry name" value="Rad_response_metalloprotease"/>
</dbReference>
<evidence type="ECO:0000313" key="3">
    <source>
        <dbReference type="Proteomes" id="UP000261023"/>
    </source>
</evidence>
<dbReference type="PANTHER" id="PTHR43236:SF1">
    <property type="entry name" value="BLL7220 PROTEIN"/>
    <property type="match status" value="1"/>
</dbReference>
<dbReference type="EMBL" id="QTJW01000041">
    <property type="protein sequence ID" value="RGD66591.1"/>
    <property type="molecule type" value="Genomic_DNA"/>
</dbReference>
<proteinExistence type="predicted"/>
<evidence type="ECO:0000259" key="1">
    <source>
        <dbReference type="Pfam" id="PF06114"/>
    </source>
</evidence>
<name>A0A3E3DBG5_9FIRM</name>
<protein>
    <submittedName>
        <fullName evidence="2">ImmA/IrrE family metallo-endopeptidase</fullName>
    </submittedName>
</protein>